<dbReference type="SMART" id="SM00470">
    <property type="entry name" value="ParB"/>
    <property type="match status" value="1"/>
</dbReference>
<reference evidence="3 4" key="1">
    <citation type="submission" date="2018-08" db="EMBL/GenBank/DDBJ databases">
        <title>Genomic Encyclopedia of Archaeal and Bacterial Type Strains, Phase II (KMG-II): from individual species to whole genera.</title>
        <authorList>
            <person name="Goeker M."/>
        </authorList>
    </citation>
    <scope>NUCLEOTIDE SEQUENCE [LARGE SCALE GENOMIC DNA]</scope>
    <source>
        <strain evidence="3 4">DSM 45791</strain>
    </source>
</reference>
<dbReference type="EMBL" id="QUNO01000017">
    <property type="protein sequence ID" value="REH35690.1"/>
    <property type="molecule type" value="Genomic_DNA"/>
</dbReference>
<feature type="region of interest" description="Disordered" evidence="1">
    <location>
        <begin position="207"/>
        <end position="237"/>
    </location>
</feature>
<dbReference type="InterPro" id="IPR003115">
    <property type="entry name" value="ParB_N"/>
</dbReference>
<sequence>MTEHSGADDTVTVVPIAELRPADTPRLTGENEQHVRTLAALGEALPPIVVHRATMKVVDGMHRLRAAELRGDEEIAVRFFDDSPEMAFLHAVQANVSHGLPLSSAERQAAAARIVASHPQWSDRAVAAATGLCAATVAAVRRCSTEQPQQLNVRIGRDGRIRPVNSADGRRRAGTVLAERPDTPLREVARIAGISVGTAKDVRDRVLRGDDPVPDRFRSAVPAEPRPPAAGSAEAERARLAEALHTDPTLRFSQAGRLLLRLVSAHALGCAEWEGIVRAAPRHCLPAMARLARGYADTWQQLAAAFERRVGG</sequence>
<feature type="compositionally biased region" description="Basic and acidic residues" evidence="1">
    <location>
        <begin position="207"/>
        <end position="218"/>
    </location>
</feature>
<evidence type="ECO:0000313" key="4">
    <source>
        <dbReference type="Proteomes" id="UP000256269"/>
    </source>
</evidence>
<dbReference type="Gene3D" id="3.90.1530.10">
    <property type="entry name" value="Conserved hypothetical protein from pyrococcus furiosus pfu- 392566-001, ParB domain"/>
    <property type="match status" value="1"/>
</dbReference>
<dbReference type="SUPFAM" id="SSF110849">
    <property type="entry name" value="ParB/Sulfiredoxin"/>
    <property type="match status" value="1"/>
</dbReference>
<accession>A0A3E0H0X6</accession>
<dbReference type="RefSeq" id="WP_170218001.1">
    <property type="nucleotide sequence ID" value="NZ_CP144375.1"/>
</dbReference>
<protein>
    <submittedName>
        <fullName evidence="3">ParB-like chromosome segregation protein Spo0J</fullName>
    </submittedName>
</protein>
<dbReference type="AlphaFoldDB" id="A0A3E0H0X6"/>
<name>A0A3E0H0X6_9PSEU</name>
<keyword evidence="4" id="KW-1185">Reference proteome</keyword>
<comment type="caution">
    <text evidence="3">The sequence shown here is derived from an EMBL/GenBank/DDBJ whole genome shotgun (WGS) entry which is preliminary data.</text>
</comment>
<evidence type="ECO:0000313" key="3">
    <source>
        <dbReference type="EMBL" id="REH35690.1"/>
    </source>
</evidence>
<feature type="domain" description="ParB-like N-terminal" evidence="2">
    <location>
        <begin position="12"/>
        <end position="96"/>
    </location>
</feature>
<dbReference type="InterPro" id="IPR036086">
    <property type="entry name" value="ParB/Sulfiredoxin_sf"/>
</dbReference>
<proteinExistence type="predicted"/>
<evidence type="ECO:0000256" key="1">
    <source>
        <dbReference type="SAM" id="MobiDB-lite"/>
    </source>
</evidence>
<dbReference type="Proteomes" id="UP000256269">
    <property type="component" value="Unassembled WGS sequence"/>
</dbReference>
<organism evidence="3 4">
    <name type="scientific">Kutzneria buriramensis</name>
    <dbReference type="NCBI Taxonomy" id="1045776"/>
    <lineage>
        <taxon>Bacteria</taxon>
        <taxon>Bacillati</taxon>
        <taxon>Actinomycetota</taxon>
        <taxon>Actinomycetes</taxon>
        <taxon>Pseudonocardiales</taxon>
        <taxon>Pseudonocardiaceae</taxon>
        <taxon>Kutzneria</taxon>
    </lineage>
</organism>
<gene>
    <name evidence="3" type="ORF">BCF44_11778</name>
</gene>
<evidence type="ECO:0000259" key="2">
    <source>
        <dbReference type="SMART" id="SM00470"/>
    </source>
</evidence>